<comment type="caution">
    <text evidence="2">The sequence shown here is derived from an EMBL/GenBank/DDBJ whole genome shotgun (WGS) entry which is preliminary data.</text>
</comment>
<feature type="region of interest" description="Disordered" evidence="1">
    <location>
        <begin position="51"/>
        <end position="76"/>
    </location>
</feature>
<protein>
    <recommendedName>
        <fullName evidence="4">F-box domain-containing protein</fullName>
    </recommendedName>
</protein>
<dbReference type="Gramene" id="TVU34022">
    <property type="protein sequence ID" value="TVU34022"/>
    <property type="gene ID" value="EJB05_15843"/>
</dbReference>
<dbReference type="SUPFAM" id="SSF81383">
    <property type="entry name" value="F-box domain"/>
    <property type="match status" value="1"/>
</dbReference>
<evidence type="ECO:0008006" key="4">
    <source>
        <dbReference type="Google" id="ProtNLM"/>
    </source>
</evidence>
<dbReference type="InterPro" id="IPR036047">
    <property type="entry name" value="F-box-like_dom_sf"/>
</dbReference>
<evidence type="ECO:0000313" key="3">
    <source>
        <dbReference type="Proteomes" id="UP000324897"/>
    </source>
</evidence>
<name>A0A5J9VCK6_9POAL</name>
<dbReference type="PANTHER" id="PTHR34709">
    <property type="entry name" value="OS10G0396666 PROTEIN"/>
    <property type="match status" value="1"/>
</dbReference>
<dbReference type="InterPro" id="IPR055312">
    <property type="entry name" value="FBL15-like"/>
</dbReference>
<dbReference type="OrthoDB" id="1282595at2759"/>
<keyword evidence="3" id="KW-1185">Reference proteome</keyword>
<dbReference type="PANTHER" id="PTHR34709:SF80">
    <property type="entry name" value="F-BOX DOMAIN-CONTAINING PROTEIN"/>
    <property type="match status" value="1"/>
</dbReference>
<reference evidence="2 3" key="1">
    <citation type="journal article" date="2019" name="Sci. Rep.">
        <title>A high-quality genome of Eragrostis curvula grass provides insights into Poaceae evolution and supports new strategies to enhance forage quality.</title>
        <authorList>
            <person name="Carballo J."/>
            <person name="Santos B.A.C.M."/>
            <person name="Zappacosta D."/>
            <person name="Garbus I."/>
            <person name="Selva J.P."/>
            <person name="Gallo C.A."/>
            <person name="Diaz A."/>
            <person name="Albertini E."/>
            <person name="Caccamo M."/>
            <person name="Echenique V."/>
        </authorList>
    </citation>
    <scope>NUCLEOTIDE SEQUENCE [LARGE SCALE GENOMIC DNA]</scope>
    <source>
        <strain evidence="3">cv. Victoria</strain>
        <tissue evidence="2">Leaf</tissue>
    </source>
</reference>
<evidence type="ECO:0000256" key="1">
    <source>
        <dbReference type="SAM" id="MobiDB-lite"/>
    </source>
</evidence>
<sequence length="232" mass="25802">MGEGRRCPGMEDLISGVPDELLHCILVRLRSTRAAAKTSLLSRRWRRISGPTCPRSSLTTRSQRPRPWTPSTPPSPSALLQQLIAPMSPSTALKFESGHTKSNHGCASPRRAGKLSLYVKLVAVSNIYMRSDSLHSLSFHIQHAQRLELHAPKLEELTIEEAIDLHISASKLAKVSWRGKVAYDPHRHQLANAGRHLKLLALESDGIAASLLQRFDEVDKLILNVYGFSQVR</sequence>
<proteinExistence type="predicted"/>
<organism evidence="2 3">
    <name type="scientific">Eragrostis curvula</name>
    <name type="common">weeping love grass</name>
    <dbReference type="NCBI Taxonomy" id="38414"/>
    <lineage>
        <taxon>Eukaryota</taxon>
        <taxon>Viridiplantae</taxon>
        <taxon>Streptophyta</taxon>
        <taxon>Embryophyta</taxon>
        <taxon>Tracheophyta</taxon>
        <taxon>Spermatophyta</taxon>
        <taxon>Magnoliopsida</taxon>
        <taxon>Liliopsida</taxon>
        <taxon>Poales</taxon>
        <taxon>Poaceae</taxon>
        <taxon>PACMAD clade</taxon>
        <taxon>Chloridoideae</taxon>
        <taxon>Eragrostideae</taxon>
        <taxon>Eragrostidinae</taxon>
        <taxon>Eragrostis</taxon>
    </lineage>
</organism>
<feature type="non-terminal residue" evidence="2">
    <location>
        <position position="1"/>
    </location>
</feature>
<feature type="compositionally biased region" description="Pro residues" evidence="1">
    <location>
        <begin position="67"/>
        <end position="76"/>
    </location>
</feature>
<evidence type="ECO:0000313" key="2">
    <source>
        <dbReference type="EMBL" id="TVU34022.1"/>
    </source>
</evidence>
<dbReference type="Proteomes" id="UP000324897">
    <property type="component" value="Unassembled WGS sequence"/>
</dbReference>
<dbReference type="AlphaFoldDB" id="A0A5J9VCK6"/>
<accession>A0A5J9VCK6</accession>
<dbReference type="EMBL" id="RWGY01000009">
    <property type="protein sequence ID" value="TVU34022.1"/>
    <property type="molecule type" value="Genomic_DNA"/>
</dbReference>
<gene>
    <name evidence="2" type="ORF">EJB05_15843</name>
</gene>